<keyword evidence="1" id="KW-0732">Signal</keyword>
<dbReference type="EMBL" id="GGEC01076804">
    <property type="protein sequence ID" value="MBX57288.1"/>
    <property type="molecule type" value="Transcribed_RNA"/>
</dbReference>
<dbReference type="AlphaFoldDB" id="A0A2P2PRD1"/>
<feature type="signal peptide" evidence="1">
    <location>
        <begin position="1"/>
        <end position="25"/>
    </location>
</feature>
<evidence type="ECO:0000256" key="1">
    <source>
        <dbReference type="SAM" id="SignalP"/>
    </source>
</evidence>
<accession>A0A2P2PRD1</accession>
<reference evidence="2" key="1">
    <citation type="submission" date="2018-02" db="EMBL/GenBank/DDBJ databases">
        <title>Rhizophora mucronata_Transcriptome.</title>
        <authorList>
            <person name="Meera S.P."/>
            <person name="Sreeshan A."/>
            <person name="Augustine A."/>
        </authorList>
    </citation>
    <scope>NUCLEOTIDE SEQUENCE</scope>
    <source>
        <tissue evidence="2">Leaf</tissue>
    </source>
</reference>
<feature type="chain" id="PRO_5015131801" evidence="1">
    <location>
        <begin position="26"/>
        <end position="52"/>
    </location>
</feature>
<proteinExistence type="predicted"/>
<protein>
    <submittedName>
        <fullName evidence="2">Uncharacterized protein</fullName>
    </submittedName>
</protein>
<sequence>MINELLIQHVYVLKFLFCCKGCASAQGVYAVGVGEELVVCNLTHVFTNRLFR</sequence>
<evidence type="ECO:0000313" key="2">
    <source>
        <dbReference type="EMBL" id="MBX57288.1"/>
    </source>
</evidence>
<organism evidence="2">
    <name type="scientific">Rhizophora mucronata</name>
    <name type="common">Asiatic mangrove</name>
    <dbReference type="NCBI Taxonomy" id="61149"/>
    <lineage>
        <taxon>Eukaryota</taxon>
        <taxon>Viridiplantae</taxon>
        <taxon>Streptophyta</taxon>
        <taxon>Embryophyta</taxon>
        <taxon>Tracheophyta</taxon>
        <taxon>Spermatophyta</taxon>
        <taxon>Magnoliopsida</taxon>
        <taxon>eudicotyledons</taxon>
        <taxon>Gunneridae</taxon>
        <taxon>Pentapetalae</taxon>
        <taxon>rosids</taxon>
        <taxon>fabids</taxon>
        <taxon>Malpighiales</taxon>
        <taxon>Rhizophoraceae</taxon>
        <taxon>Rhizophora</taxon>
    </lineage>
</organism>
<name>A0A2P2PRD1_RHIMU</name>